<gene>
    <name evidence="1" type="ORF">HBJ55_15230</name>
</gene>
<dbReference type="RefSeq" id="WP_167116685.1">
    <property type="nucleotide sequence ID" value="NZ_JAAQTO010000043.1"/>
</dbReference>
<keyword evidence="2" id="KW-1185">Reference proteome</keyword>
<dbReference type="InterPro" id="IPR010352">
    <property type="entry name" value="DUF945"/>
</dbReference>
<reference evidence="1 2" key="1">
    <citation type="submission" date="2020-03" db="EMBL/GenBank/DDBJ databases">
        <title>Identification of Halomonas strains.</title>
        <authorList>
            <person name="Xiao Z."/>
            <person name="Dong F."/>
            <person name="Wang Z."/>
            <person name="Zhao J.-Y."/>
        </authorList>
    </citation>
    <scope>NUCLEOTIDE SEQUENCE [LARGE SCALE GENOMIC DNA]</scope>
    <source>
        <strain evidence="1 2">DX6</strain>
    </source>
</reference>
<proteinExistence type="predicted"/>
<sequence>MRKERLIVPLLVVLLLAWLTGQAVSSWLFEREMERTLTDLEARGELDIERVDVEQGWWSSTGRIHLAPLFGQRWKLELTYRARHGVLSTHLDGEAMLHRGPGGKQPFGGSLVSSPPQWEASYHTLNGTLEGRIRLSPLRITQQERELIFEGGRLRFSGEQGNWRLRAQLDSWTLSDGVARLEIGPATLNSQYAYTEGAYAFTQEDRLQIESLSWHQPQLKLDAHGIRLANRMALDDEELRMQLDLDLGEIHTAEQVLLVGQMEAELSRLNADAIRSTMSRLRELAAGGRHGNGRDALLADLEPFLLATLQDSPRLDLQRLELDSPMLGLTARVDGSLFFDGRQLEALSLVDLEEPAVKERWRQRLDGDFTWHELPTVVALWLGLPLDTRTLEIDIGRGQVRVNGRPLPPLWR</sequence>
<protein>
    <submittedName>
        <fullName evidence="1">YdgA family protein</fullName>
    </submittedName>
</protein>
<dbReference type="Proteomes" id="UP001318321">
    <property type="component" value="Unassembled WGS sequence"/>
</dbReference>
<accession>A0ABX0PV07</accession>
<evidence type="ECO:0000313" key="1">
    <source>
        <dbReference type="EMBL" id="NIC06779.1"/>
    </source>
</evidence>
<evidence type="ECO:0000313" key="2">
    <source>
        <dbReference type="Proteomes" id="UP001318321"/>
    </source>
</evidence>
<name>A0ABX0PV07_9GAMM</name>
<dbReference type="Pfam" id="PF06097">
    <property type="entry name" value="DUF945"/>
    <property type="match status" value="1"/>
</dbReference>
<organism evidence="1 2">
    <name type="scientific">Billgrantia bachuensis</name>
    <dbReference type="NCBI Taxonomy" id="2717286"/>
    <lineage>
        <taxon>Bacteria</taxon>
        <taxon>Pseudomonadati</taxon>
        <taxon>Pseudomonadota</taxon>
        <taxon>Gammaproteobacteria</taxon>
        <taxon>Oceanospirillales</taxon>
        <taxon>Halomonadaceae</taxon>
        <taxon>Billgrantia</taxon>
    </lineage>
</organism>
<comment type="caution">
    <text evidence="1">The sequence shown here is derived from an EMBL/GenBank/DDBJ whole genome shotgun (WGS) entry which is preliminary data.</text>
</comment>
<dbReference type="EMBL" id="JAAQTO010000043">
    <property type="protein sequence ID" value="NIC06779.1"/>
    <property type="molecule type" value="Genomic_DNA"/>
</dbReference>